<name>A0A0E9RAT3_ANGAN</name>
<evidence type="ECO:0000313" key="1">
    <source>
        <dbReference type="EMBL" id="JAH25887.1"/>
    </source>
</evidence>
<sequence length="45" mass="5065">MFGNTVAIMRYCSFLSQVSGSVLSETAYNRHICQHPAFLLCPSFH</sequence>
<protein>
    <submittedName>
        <fullName evidence="1">Uncharacterized protein</fullName>
    </submittedName>
</protein>
<reference evidence="1" key="2">
    <citation type="journal article" date="2015" name="Fish Shellfish Immunol.">
        <title>Early steps in the European eel (Anguilla anguilla)-Vibrio vulnificus interaction in the gills: Role of the RtxA13 toxin.</title>
        <authorList>
            <person name="Callol A."/>
            <person name="Pajuelo D."/>
            <person name="Ebbesson L."/>
            <person name="Teles M."/>
            <person name="MacKenzie S."/>
            <person name="Amaro C."/>
        </authorList>
    </citation>
    <scope>NUCLEOTIDE SEQUENCE</scope>
</reference>
<proteinExistence type="predicted"/>
<organism evidence="1">
    <name type="scientific">Anguilla anguilla</name>
    <name type="common">European freshwater eel</name>
    <name type="synonym">Muraena anguilla</name>
    <dbReference type="NCBI Taxonomy" id="7936"/>
    <lineage>
        <taxon>Eukaryota</taxon>
        <taxon>Metazoa</taxon>
        <taxon>Chordata</taxon>
        <taxon>Craniata</taxon>
        <taxon>Vertebrata</taxon>
        <taxon>Euteleostomi</taxon>
        <taxon>Actinopterygii</taxon>
        <taxon>Neopterygii</taxon>
        <taxon>Teleostei</taxon>
        <taxon>Anguilliformes</taxon>
        <taxon>Anguillidae</taxon>
        <taxon>Anguilla</taxon>
    </lineage>
</organism>
<dbReference type="EMBL" id="GBXM01082690">
    <property type="protein sequence ID" value="JAH25887.1"/>
    <property type="molecule type" value="Transcribed_RNA"/>
</dbReference>
<accession>A0A0E9RAT3</accession>
<dbReference type="AlphaFoldDB" id="A0A0E9RAT3"/>
<reference evidence="1" key="1">
    <citation type="submission" date="2014-11" db="EMBL/GenBank/DDBJ databases">
        <authorList>
            <person name="Amaro Gonzalez C."/>
        </authorList>
    </citation>
    <scope>NUCLEOTIDE SEQUENCE</scope>
</reference>